<accession>C3KRS3</accession>
<dbReference type="InterPro" id="IPR009389">
    <property type="entry name" value="DUF1045"/>
</dbReference>
<dbReference type="Pfam" id="PF06299">
    <property type="entry name" value="DUF1045"/>
    <property type="match status" value="1"/>
</dbReference>
<dbReference type="Proteomes" id="UP000001054">
    <property type="component" value="Plasmid pNGR234b"/>
</dbReference>
<dbReference type="OrthoDB" id="4954742at2"/>
<gene>
    <name evidence="1" type="ordered locus">NGR_b13300</name>
</gene>
<dbReference type="Gene3D" id="3.90.1140.10">
    <property type="entry name" value="Cyclic phosphodiesterase"/>
    <property type="match status" value="1"/>
</dbReference>
<dbReference type="HOGENOM" id="CLU_074099_0_0_5"/>
<sequence length="235" mass="26062">MRYAIYFAPPADHRLSLAAARWLGRDAFTGGAVARPEIPALDPDRQAALTAEPRRYGFHGTLKAPFELVPGRSEADVIAAFDEFAAEIEPFEIPEITLDQIGPFFALVPSAPSASLQNLAEQAVRRFEPLRAPLSQADMARRNPDKLTRRQRDYLAAWGYPYVFEEFQFHLTLTGPVPEETRSVMRETLEVAFDPFIGRPLSISTVALFVEPQRGAPFTVHSLLPLGSASARKIA</sequence>
<keyword evidence="2" id="KW-1185">Reference proteome</keyword>
<dbReference type="PIRSF" id="PIRSF033328">
    <property type="entry name" value="Phest_Mll4975"/>
    <property type="match status" value="1"/>
</dbReference>
<dbReference type="EMBL" id="CP000874">
    <property type="protein sequence ID" value="ACP22781.1"/>
    <property type="molecule type" value="Genomic_DNA"/>
</dbReference>
<reference evidence="1 2" key="2">
    <citation type="journal article" date="2009" name="Appl. Environ. Microbiol.">
        <title>Rhizobium sp. strain NGR234 possesses a remarkable number of secretion systems.</title>
        <authorList>
            <person name="Schmeisser C."/>
            <person name="Liesegang H."/>
            <person name="Krysciak D."/>
            <person name="Bakkou N."/>
            <person name="Le Quere A."/>
            <person name="Wollherr A."/>
            <person name="Heinemeyer I."/>
            <person name="Morgenstern B."/>
            <person name="Pommerening-Roeser A."/>
            <person name="Flores M."/>
            <person name="Palacios R."/>
            <person name="Brenner S."/>
            <person name="Gottschalk G."/>
            <person name="Schmitz R.A."/>
            <person name="Broughton W.J."/>
            <person name="Perret X."/>
            <person name="Strittmatter A.W."/>
            <person name="Streit W.R."/>
        </authorList>
    </citation>
    <scope>NUCLEOTIDE SEQUENCE [LARGE SCALE GENOMIC DNA]</scope>
    <source>
        <strain evidence="2">NBRC 101917 / NGR234</strain>
    </source>
</reference>
<dbReference type="SUPFAM" id="SSF55144">
    <property type="entry name" value="LigT-like"/>
    <property type="match status" value="1"/>
</dbReference>
<evidence type="ECO:0000313" key="1">
    <source>
        <dbReference type="EMBL" id="ACP22781.1"/>
    </source>
</evidence>
<evidence type="ECO:0000313" key="2">
    <source>
        <dbReference type="Proteomes" id="UP000001054"/>
    </source>
</evidence>
<organism evidence="1 2">
    <name type="scientific">Sinorhizobium fredii (strain NBRC 101917 / NGR234)</name>
    <dbReference type="NCBI Taxonomy" id="394"/>
    <lineage>
        <taxon>Bacteria</taxon>
        <taxon>Pseudomonadati</taxon>
        <taxon>Pseudomonadota</taxon>
        <taxon>Alphaproteobacteria</taxon>
        <taxon>Hyphomicrobiales</taxon>
        <taxon>Rhizobiaceae</taxon>
        <taxon>Sinorhizobium/Ensifer group</taxon>
        <taxon>Sinorhizobium</taxon>
    </lineage>
</organism>
<reference evidence="2" key="1">
    <citation type="journal article" date="2004" name="J. Bacteriol.">
        <title>An evolutionary hot spot: the pNGR234b replicon of Rhizobium sp. strain NGR234.</title>
        <authorList>
            <person name="Streit W.R."/>
            <person name="Schmitz R.A."/>
            <person name="Perret X."/>
            <person name="Staehelin C."/>
            <person name="Deakin W.J."/>
            <person name="Raasch C."/>
            <person name="Liesegang H."/>
            <person name="Broughton W.J."/>
        </authorList>
    </citation>
    <scope>NUCLEOTIDE SEQUENCE [LARGE SCALE GENOMIC DNA]</scope>
    <source>
        <strain evidence="2">NBRC 101917 / NGR234</strain>
    </source>
</reference>
<dbReference type="PATRIC" id="fig|394.7.peg.1737"/>
<dbReference type="RefSeq" id="WP_015887426.1">
    <property type="nucleotide sequence ID" value="NC_012586.1"/>
</dbReference>
<keyword evidence="1" id="KW-0614">Plasmid</keyword>
<dbReference type="NCBIfam" id="TIGR03223">
    <property type="entry name" value="Phn_opern_protn"/>
    <property type="match status" value="1"/>
</dbReference>
<dbReference type="KEGG" id="rhi:NGR_b13300"/>
<evidence type="ECO:0008006" key="3">
    <source>
        <dbReference type="Google" id="ProtNLM"/>
    </source>
</evidence>
<dbReference type="AlphaFoldDB" id="C3KRS3"/>
<dbReference type="InterPro" id="IPR009097">
    <property type="entry name" value="Cyclic_Pdiesterase"/>
</dbReference>
<protein>
    <recommendedName>
        <fullName evidence="3">Phosphonate metabolism protein</fullName>
    </recommendedName>
</protein>
<proteinExistence type="predicted"/>
<geneLocation type="plasmid" evidence="2">
    <name>sym pNGR234b</name>
</geneLocation>
<name>C3KRS3_SINFN</name>